<dbReference type="SUPFAM" id="SSF53474">
    <property type="entry name" value="alpha/beta-Hydrolases"/>
    <property type="match status" value="1"/>
</dbReference>
<keyword evidence="1" id="KW-0732">Signal</keyword>
<evidence type="ECO:0000313" key="7">
    <source>
        <dbReference type="Proteomes" id="UP001152797"/>
    </source>
</evidence>
<evidence type="ECO:0000256" key="2">
    <source>
        <dbReference type="SAM" id="MobiDB-lite"/>
    </source>
</evidence>
<dbReference type="EMBL" id="CAMXCT010000009">
    <property type="protein sequence ID" value="CAI3972397.1"/>
    <property type="molecule type" value="Genomic_DNA"/>
</dbReference>
<dbReference type="AlphaFoldDB" id="A0A9P1FFY5"/>
<protein>
    <submittedName>
        <fullName evidence="6">Ankyrin-2</fullName>
    </submittedName>
</protein>
<dbReference type="EMBL" id="CAMXCT030000009">
    <property type="protein sequence ID" value="CAL4759709.1"/>
    <property type="molecule type" value="Genomic_DNA"/>
</dbReference>
<keyword evidence="7" id="KW-1185">Reference proteome</keyword>
<feature type="region of interest" description="Disordered" evidence="2">
    <location>
        <begin position="40"/>
        <end position="96"/>
    </location>
</feature>
<dbReference type="PROSITE" id="PS51257">
    <property type="entry name" value="PROKAR_LIPOPROTEIN"/>
    <property type="match status" value="1"/>
</dbReference>
<evidence type="ECO:0000313" key="5">
    <source>
        <dbReference type="EMBL" id="CAL1125772.1"/>
    </source>
</evidence>
<dbReference type="Proteomes" id="UP001152797">
    <property type="component" value="Unassembled WGS sequence"/>
</dbReference>
<organism evidence="4">
    <name type="scientific">Cladocopium goreaui</name>
    <dbReference type="NCBI Taxonomy" id="2562237"/>
    <lineage>
        <taxon>Eukaryota</taxon>
        <taxon>Sar</taxon>
        <taxon>Alveolata</taxon>
        <taxon>Dinophyceae</taxon>
        <taxon>Suessiales</taxon>
        <taxon>Symbiodiniaceae</taxon>
        <taxon>Cladocopium</taxon>
    </lineage>
</organism>
<reference evidence="5" key="2">
    <citation type="submission" date="2024-04" db="EMBL/GenBank/DDBJ databases">
        <authorList>
            <person name="Chen Y."/>
            <person name="Shah S."/>
            <person name="Dougan E. K."/>
            <person name="Thang M."/>
            <person name="Chan C."/>
        </authorList>
    </citation>
    <scope>NUCLEOTIDE SEQUENCE [LARGE SCALE GENOMIC DNA]</scope>
</reference>
<proteinExistence type="predicted"/>
<dbReference type="PANTHER" id="PTHR43037">
    <property type="entry name" value="UNNAMED PRODUCT-RELATED"/>
    <property type="match status" value="1"/>
</dbReference>
<dbReference type="OrthoDB" id="2152248at2759"/>
<sequence length="374" mass="41598">MKTTAAGGKSRLPWLVMGCLLAALACSLWMLRKHLPDAGTETLEQEPKGQEDHLAQQDQSQKSTEPTCEPEVISDCTAESQPEPPVTAPAPGERSRMPNFHGLEYQLFLPTTWRGESGQTFPVVVFLHGAGDGKFSVMNSQSLPRLLTRNQSTCFDPRHCWCLPSEYERATAKKEAPETSPDAFLDEEEDLRSPMAACDFADRFEAITVMPQGWSVGDPVGWTGERLSKVHLLTKHVLEKYHGDPARVSLTGQSAGGAGAWRFAAEYGELWSSVSVVCAPAPPQLAESLENLQIWVVGWTGDGEMGNDDLVEALKRRTSGSVRYTRYTKAPPPPDPQYRYMLGHGSYDLIYRDPRLWQWALAQRRPIAIKAWQQ</sequence>
<dbReference type="Gene3D" id="3.40.50.1820">
    <property type="entry name" value="alpha/beta hydrolase"/>
    <property type="match status" value="1"/>
</dbReference>
<dbReference type="InterPro" id="IPR050955">
    <property type="entry name" value="Plant_Biomass_Hydrol_Est"/>
</dbReference>
<dbReference type="InterPro" id="IPR029058">
    <property type="entry name" value="AB_hydrolase_fold"/>
</dbReference>
<dbReference type="PANTHER" id="PTHR43037:SF1">
    <property type="entry name" value="BLL1128 PROTEIN"/>
    <property type="match status" value="1"/>
</dbReference>
<evidence type="ECO:0000313" key="4">
    <source>
        <dbReference type="EMBL" id="CAI3972397.1"/>
    </source>
</evidence>
<comment type="caution">
    <text evidence="4">The sequence shown here is derived from an EMBL/GenBank/DDBJ whole genome shotgun (WGS) entry which is preliminary data.</text>
</comment>
<feature type="compositionally biased region" description="Polar residues" evidence="2">
    <location>
        <begin position="56"/>
        <end position="66"/>
    </location>
</feature>
<keyword evidence="3" id="KW-1133">Transmembrane helix</keyword>
<feature type="compositionally biased region" description="Basic and acidic residues" evidence="2">
    <location>
        <begin position="45"/>
        <end position="55"/>
    </location>
</feature>
<evidence type="ECO:0000256" key="3">
    <source>
        <dbReference type="SAM" id="Phobius"/>
    </source>
</evidence>
<name>A0A9P1FFY5_9DINO</name>
<gene>
    <name evidence="4" type="ORF">C1SCF055_LOCUS984</name>
</gene>
<evidence type="ECO:0000256" key="1">
    <source>
        <dbReference type="ARBA" id="ARBA00022729"/>
    </source>
</evidence>
<keyword evidence="3" id="KW-0812">Transmembrane</keyword>
<keyword evidence="3" id="KW-0472">Membrane</keyword>
<accession>A0A9P1FFY5</accession>
<reference evidence="4" key="1">
    <citation type="submission" date="2022-10" db="EMBL/GenBank/DDBJ databases">
        <authorList>
            <person name="Chen Y."/>
            <person name="Dougan E. K."/>
            <person name="Chan C."/>
            <person name="Rhodes N."/>
            <person name="Thang M."/>
        </authorList>
    </citation>
    <scope>NUCLEOTIDE SEQUENCE</scope>
</reference>
<feature type="transmembrane region" description="Helical" evidence="3">
    <location>
        <begin position="12"/>
        <end position="31"/>
    </location>
</feature>
<evidence type="ECO:0000313" key="6">
    <source>
        <dbReference type="EMBL" id="CAL4759709.1"/>
    </source>
</evidence>
<dbReference type="EMBL" id="CAMXCT020000009">
    <property type="protein sequence ID" value="CAL1125772.1"/>
    <property type="molecule type" value="Genomic_DNA"/>
</dbReference>